<dbReference type="InterPro" id="IPR025516">
    <property type="entry name" value="DUF4404"/>
</dbReference>
<proteinExistence type="predicted"/>
<name>A0A933SFQ1_UNCEI</name>
<sequence>MSDPAITYLLKQLHHKLELTPEVSEKDRELLRQLAADIDGVLTEGKVPAAHQPPLLARVQDAITQLEAEHPDVTAMLAGVSRKLSDMGI</sequence>
<gene>
    <name evidence="1" type="ORF">HZA61_13420</name>
</gene>
<protein>
    <submittedName>
        <fullName evidence="1">DUF4404 family protein</fullName>
    </submittedName>
</protein>
<dbReference type="AlphaFoldDB" id="A0A933SFQ1"/>
<dbReference type="EMBL" id="JACRIW010000094">
    <property type="protein sequence ID" value="MBI5170481.1"/>
    <property type="molecule type" value="Genomic_DNA"/>
</dbReference>
<evidence type="ECO:0000313" key="1">
    <source>
        <dbReference type="EMBL" id="MBI5170481.1"/>
    </source>
</evidence>
<reference evidence="1" key="1">
    <citation type="submission" date="2020-07" db="EMBL/GenBank/DDBJ databases">
        <title>Huge and variable diversity of episymbiotic CPR bacteria and DPANN archaea in groundwater ecosystems.</title>
        <authorList>
            <person name="He C.Y."/>
            <person name="Keren R."/>
            <person name="Whittaker M."/>
            <person name="Farag I.F."/>
            <person name="Doudna J."/>
            <person name="Cate J.H.D."/>
            <person name="Banfield J.F."/>
        </authorList>
    </citation>
    <scope>NUCLEOTIDE SEQUENCE</scope>
    <source>
        <strain evidence="1">NC_groundwater_1813_Pr3_B-0.1um_71_17</strain>
    </source>
</reference>
<dbReference type="Proteomes" id="UP000696931">
    <property type="component" value="Unassembled WGS sequence"/>
</dbReference>
<evidence type="ECO:0000313" key="2">
    <source>
        <dbReference type="Proteomes" id="UP000696931"/>
    </source>
</evidence>
<organism evidence="1 2">
    <name type="scientific">Eiseniibacteriota bacterium</name>
    <dbReference type="NCBI Taxonomy" id="2212470"/>
    <lineage>
        <taxon>Bacteria</taxon>
        <taxon>Candidatus Eiseniibacteriota</taxon>
    </lineage>
</organism>
<comment type="caution">
    <text evidence="1">The sequence shown here is derived from an EMBL/GenBank/DDBJ whole genome shotgun (WGS) entry which is preliminary data.</text>
</comment>
<accession>A0A933SFQ1</accession>
<dbReference type="Pfam" id="PF14357">
    <property type="entry name" value="DUF4404"/>
    <property type="match status" value="1"/>
</dbReference>